<gene>
    <name evidence="1" type="ORF">SAMN05421731_108123</name>
</gene>
<evidence type="ECO:0000313" key="2">
    <source>
        <dbReference type="Proteomes" id="UP000219042"/>
    </source>
</evidence>
<reference evidence="2" key="1">
    <citation type="submission" date="2016-09" db="EMBL/GenBank/DDBJ databases">
        <authorList>
            <person name="Varghese N."/>
            <person name="Submissions S."/>
        </authorList>
    </citation>
    <scope>NUCLEOTIDE SEQUENCE [LARGE SCALE GENOMIC DNA]</scope>
    <source>
        <strain evidence="2">ANC 4466</strain>
    </source>
</reference>
<feature type="non-terminal residue" evidence="1">
    <location>
        <position position="1"/>
    </location>
</feature>
<organism evidence="1 2">
    <name type="scientific">Acinetobacter puyangensis</name>
    <dbReference type="NCBI Taxonomy" id="1096779"/>
    <lineage>
        <taxon>Bacteria</taxon>
        <taxon>Pseudomonadati</taxon>
        <taxon>Pseudomonadota</taxon>
        <taxon>Gammaproteobacteria</taxon>
        <taxon>Moraxellales</taxon>
        <taxon>Moraxellaceae</taxon>
        <taxon>Acinetobacter</taxon>
    </lineage>
</organism>
<dbReference type="AlphaFoldDB" id="A0A240EBW2"/>
<dbReference type="Proteomes" id="UP000219042">
    <property type="component" value="Unassembled WGS sequence"/>
</dbReference>
<dbReference type="EMBL" id="OANT01000008">
    <property type="protein sequence ID" value="SNX46172.1"/>
    <property type="molecule type" value="Genomic_DNA"/>
</dbReference>
<name>A0A240EBW2_9GAMM</name>
<sequence length="61" mass="7035">QALMKDAERAIFSKGSVTWKKSRDSIVLDQKAALQEKPELLQQYPQQRQGSRRFNVYPAKA</sequence>
<evidence type="ECO:0000313" key="1">
    <source>
        <dbReference type="EMBL" id="SNX46172.1"/>
    </source>
</evidence>
<keyword evidence="2" id="KW-1185">Reference proteome</keyword>
<accession>A0A240EBW2</accession>
<protein>
    <submittedName>
        <fullName evidence="1">Uncharacterized protein</fullName>
    </submittedName>
</protein>
<proteinExistence type="predicted"/>